<proteinExistence type="predicted"/>
<gene>
    <name evidence="2" type="ORF">CTA1_9846</name>
</gene>
<protein>
    <submittedName>
        <fullName evidence="2">Uncharacterized protein</fullName>
    </submittedName>
</protein>
<organism evidence="2 3">
    <name type="scientific">Colletotrichum tanaceti</name>
    <dbReference type="NCBI Taxonomy" id="1306861"/>
    <lineage>
        <taxon>Eukaryota</taxon>
        <taxon>Fungi</taxon>
        <taxon>Dikarya</taxon>
        <taxon>Ascomycota</taxon>
        <taxon>Pezizomycotina</taxon>
        <taxon>Sordariomycetes</taxon>
        <taxon>Hypocreomycetidae</taxon>
        <taxon>Glomerellales</taxon>
        <taxon>Glomerellaceae</taxon>
        <taxon>Colletotrichum</taxon>
        <taxon>Colletotrichum destructivum species complex</taxon>
    </lineage>
</organism>
<dbReference type="Proteomes" id="UP000310108">
    <property type="component" value="Unassembled WGS sequence"/>
</dbReference>
<feature type="compositionally biased region" description="Basic residues" evidence="1">
    <location>
        <begin position="24"/>
        <end position="45"/>
    </location>
</feature>
<evidence type="ECO:0000256" key="1">
    <source>
        <dbReference type="SAM" id="MobiDB-lite"/>
    </source>
</evidence>
<name>A0A4U6XF78_9PEZI</name>
<evidence type="ECO:0000313" key="3">
    <source>
        <dbReference type="Proteomes" id="UP000310108"/>
    </source>
</evidence>
<dbReference type="EMBL" id="PJEX01000134">
    <property type="protein sequence ID" value="TKW54508.1"/>
    <property type="molecule type" value="Genomic_DNA"/>
</dbReference>
<sequence length="125" mass="14225">MAEVVSSVCGWNTALEESISDKSHRLREARRRSKLARPWWQRKGHAGTGTGTGTASEMQSWENQARVIGNDIIKWRRRKAKANLVCKMLTEGASKAAKLLKAIQDVELYLAELWHRAPPILWMRS</sequence>
<accession>A0A4U6XF78</accession>
<keyword evidence="3" id="KW-1185">Reference proteome</keyword>
<evidence type="ECO:0000313" key="2">
    <source>
        <dbReference type="EMBL" id="TKW54508.1"/>
    </source>
</evidence>
<reference evidence="2 3" key="1">
    <citation type="journal article" date="2019" name="PLoS ONE">
        <title>Comparative genome analysis indicates high evolutionary potential of pathogenicity genes in Colletotrichum tanaceti.</title>
        <authorList>
            <person name="Lelwala R.V."/>
            <person name="Korhonen P.K."/>
            <person name="Young N.D."/>
            <person name="Scott J.B."/>
            <person name="Ades P.A."/>
            <person name="Gasser R.B."/>
            <person name="Taylor P.W.J."/>
        </authorList>
    </citation>
    <scope>NUCLEOTIDE SEQUENCE [LARGE SCALE GENOMIC DNA]</scope>
    <source>
        <strain evidence="2">BRIP57314</strain>
    </source>
</reference>
<feature type="region of interest" description="Disordered" evidence="1">
    <location>
        <begin position="22"/>
        <end position="60"/>
    </location>
</feature>
<dbReference type="AlphaFoldDB" id="A0A4U6XF78"/>
<comment type="caution">
    <text evidence="2">The sequence shown here is derived from an EMBL/GenBank/DDBJ whole genome shotgun (WGS) entry which is preliminary data.</text>
</comment>